<accession>A0A0F9C6M9</accession>
<name>A0A0F9C6M9_9ZZZZ</name>
<dbReference type="EMBL" id="LAZR01048268">
    <property type="protein sequence ID" value="KKK92306.1"/>
    <property type="molecule type" value="Genomic_DNA"/>
</dbReference>
<proteinExistence type="predicted"/>
<comment type="caution">
    <text evidence="1">The sequence shown here is derived from an EMBL/GenBank/DDBJ whole genome shotgun (WGS) entry which is preliminary data.</text>
</comment>
<protein>
    <submittedName>
        <fullName evidence="1">Uncharacterized protein</fullName>
    </submittedName>
</protein>
<sequence length="78" mass="7948">MARLMNTARFPGGGIPEIQSMAYKAAESIVKGSVLIMDAAGTVKLAGSQPTSGVVGVALEDIASKPGFEVSHDSQATQ</sequence>
<gene>
    <name evidence="1" type="ORF">LCGC14_2704240</name>
</gene>
<evidence type="ECO:0000313" key="1">
    <source>
        <dbReference type="EMBL" id="KKK92306.1"/>
    </source>
</evidence>
<feature type="non-terminal residue" evidence="1">
    <location>
        <position position="78"/>
    </location>
</feature>
<dbReference type="AlphaFoldDB" id="A0A0F9C6M9"/>
<organism evidence="1">
    <name type="scientific">marine sediment metagenome</name>
    <dbReference type="NCBI Taxonomy" id="412755"/>
    <lineage>
        <taxon>unclassified sequences</taxon>
        <taxon>metagenomes</taxon>
        <taxon>ecological metagenomes</taxon>
    </lineage>
</organism>
<reference evidence="1" key="1">
    <citation type="journal article" date="2015" name="Nature">
        <title>Complex archaea that bridge the gap between prokaryotes and eukaryotes.</title>
        <authorList>
            <person name="Spang A."/>
            <person name="Saw J.H."/>
            <person name="Jorgensen S.L."/>
            <person name="Zaremba-Niedzwiedzka K."/>
            <person name="Martijn J."/>
            <person name="Lind A.E."/>
            <person name="van Eijk R."/>
            <person name="Schleper C."/>
            <person name="Guy L."/>
            <person name="Ettema T.J."/>
        </authorList>
    </citation>
    <scope>NUCLEOTIDE SEQUENCE</scope>
</reference>